<dbReference type="InterPro" id="IPR056693">
    <property type="entry name" value="DUF7791"/>
</dbReference>
<feature type="domain" description="Nephrocystin 3-like N-terminal" evidence="2">
    <location>
        <begin position="275"/>
        <end position="466"/>
    </location>
</feature>
<organism evidence="4 5">
    <name type="scientific">Oidiodendron maius (strain Zn)</name>
    <dbReference type="NCBI Taxonomy" id="913774"/>
    <lineage>
        <taxon>Eukaryota</taxon>
        <taxon>Fungi</taxon>
        <taxon>Dikarya</taxon>
        <taxon>Ascomycota</taxon>
        <taxon>Pezizomycotina</taxon>
        <taxon>Leotiomycetes</taxon>
        <taxon>Leotiomycetes incertae sedis</taxon>
        <taxon>Myxotrichaceae</taxon>
        <taxon>Oidiodendron</taxon>
    </lineage>
</organism>
<dbReference type="SUPFAM" id="SSF52540">
    <property type="entry name" value="P-loop containing nucleoside triphosphate hydrolases"/>
    <property type="match status" value="1"/>
</dbReference>
<name>A0A0C3I356_OIDMZ</name>
<dbReference type="OrthoDB" id="443402at2759"/>
<dbReference type="InterPro" id="IPR027417">
    <property type="entry name" value="P-loop_NTPase"/>
</dbReference>
<dbReference type="PANTHER" id="PTHR10039:SF5">
    <property type="entry name" value="NACHT DOMAIN-CONTAINING PROTEIN"/>
    <property type="match status" value="1"/>
</dbReference>
<dbReference type="STRING" id="913774.A0A0C3I356"/>
<dbReference type="InParanoid" id="A0A0C3I356"/>
<proteinExistence type="predicted"/>
<dbReference type="Proteomes" id="UP000054321">
    <property type="component" value="Unassembled WGS sequence"/>
</dbReference>
<keyword evidence="1" id="KW-0677">Repeat</keyword>
<reference evidence="5" key="2">
    <citation type="submission" date="2015-01" db="EMBL/GenBank/DDBJ databases">
        <title>Evolutionary Origins and Diversification of the Mycorrhizal Mutualists.</title>
        <authorList>
            <consortium name="DOE Joint Genome Institute"/>
            <consortium name="Mycorrhizal Genomics Consortium"/>
            <person name="Kohler A."/>
            <person name="Kuo A."/>
            <person name="Nagy L.G."/>
            <person name="Floudas D."/>
            <person name="Copeland A."/>
            <person name="Barry K.W."/>
            <person name="Cichocki N."/>
            <person name="Veneault-Fourrey C."/>
            <person name="LaButti K."/>
            <person name="Lindquist E.A."/>
            <person name="Lipzen A."/>
            <person name="Lundell T."/>
            <person name="Morin E."/>
            <person name="Murat C."/>
            <person name="Riley R."/>
            <person name="Ohm R."/>
            <person name="Sun H."/>
            <person name="Tunlid A."/>
            <person name="Henrissat B."/>
            <person name="Grigoriev I.V."/>
            <person name="Hibbett D.S."/>
            <person name="Martin F."/>
        </authorList>
    </citation>
    <scope>NUCLEOTIDE SEQUENCE [LARGE SCALE GENOMIC DNA]</scope>
    <source>
        <strain evidence="5">Zn</strain>
    </source>
</reference>
<dbReference type="AlphaFoldDB" id="A0A0C3I356"/>
<evidence type="ECO:0000313" key="5">
    <source>
        <dbReference type="Proteomes" id="UP000054321"/>
    </source>
</evidence>
<evidence type="ECO:0000259" key="2">
    <source>
        <dbReference type="Pfam" id="PF24883"/>
    </source>
</evidence>
<accession>A0A0C3I356</accession>
<dbReference type="HOGENOM" id="CLU_002341_6_1_1"/>
<dbReference type="Gene3D" id="3.40.50.300">
    <property type="entry name" value="P-loop containing nucleotide triphosphate hydrolases"/>
    <property type="match status" value="1"/>
</dbReference>
<sequence length="1027" mass="116847">MAEGIAALGLASSIFQVIDFGSKFATTAWKIHKAARNSLESLDEVASLRAINVNLGGVLRDIRAQSGHVDPASESNQGIVNLAKECATLVEELLQSLNKLGLGDVARKRDVLRAAFKLTWKGEEIRALQTRLNDFRSQLTLGLLVSMRYYASQSLTQQEAILESLHTVQGKTQRTGNAISTSTAPSDRFGTSVLNYVTSKLNYRDQVQERRLLKAEMLHAICRVSASHLEIDSSPVYISLSEETRKWCLGVLLAGLRYSGMKDREERISEAHQSTFRWLFKDSNDNKWTHFKDWLKSDDKLYWITGKAGSGKSTLMKYICYPIESVEGLDPVPRCHEYLKSWTGDKHLVIASFYFWNSGIQMQMTQMGLLKSLLSKILEQCPELAPLACPNRWEAICLFGDDPESWGEQELRDTLRRATKNISKFNAMVTIFVDGLDEFHGTPEELILLFQDILDFKNVKICVASRPWVEFQDAFKHKPSLMLEYLTYDDIKSFVTSRFNSEPLFIQLRRREEEFADQLIEDIVSKAAGVFLWVALVVSSLLAGMSFGDRVSDLKRRLDLLPPDLSKLYERILSSLDQFYLEHAAQLFSLVGASSVPMNLVLASFADEDDPDFALHREISPLSENEIVFRMDTMRRRINSRSKGLLEVKGLVSTPEGVSYDSQNRELCTVQYLHRTVKDYIENIDVQKTLKSAMRSTFDPHLRLLAGHLAYVKGLDVNGVSAENLWADHFNQCLKSARAVLPDSIPKMVLLLDELDKAGSIIIQAHKTKQDKMRPFLSPRAIWTDLNPTLKLGRLPKWSDNSLISLAVFFGIVGYVRARAEPGCLIQRSIIVSSANDMPRYVKWPLLMDAIILGTYDTGTDTGRHLNLPMIQCLLDKGADPNYMVGESHGIQETSPLIEAILELMIRKPWMRQSPWIEAFRLFSRAGKIDNDTIDRAIRIFLAARGLTWPKSGLKNFMRWNRVRKTIRKALQDIARGKDRDISVLEREIRTTNVFLDNFILDELNFRYVGADTGKHWRKRDMRLQRQ</sequence>
<keyword evidence="5" id="KW-1185">Reference proteome</keyword>
<evidence type="ECO:0000313" key="4">
    <source>
        <dbReference type="EMBL" id="KIN08827.1"/>
    </source>
</evidence>
<feature type="domain" description="DUF7791" evidence="3">
    <location>
        <begin position="575"/>
        <end position="715"/>
    </location>
</feature>
<evidence type="ECO:0000259" key="3">
    <source>
        <dbReference type="Pfam" id="PF25053"/>
    </source>
</evidence>
<reference evidence="4 5" key="1">
    <citation type="submission" date="2014-04" db="EMBL/GenBank/DDBJ databases">
        <authorList>
            <consortium name="DOE Joint Genome Institute"/>
            <person name="Kuo A."/>
            <person name="Martino E."/>
            <person name="Perotto S."/>
            <person name="Kohler A."/>
            <person name="Nagy L.G."/>
            <person name="Floudas D."/>
            <person name="Copeland A."/>
            <person name="Barry K.W."/>
            <person name="Cichocki N."/>
            <person name="Veneault-Fourrey C."/>
            <person name="LaButti K."/>
            <person name="Lindquist E.A."/>
            <person name="Lipzen A."/>
            <person name="Lundell T."/>
            <person name="Morin E."/>
            <person name="Murat C."/>
            <person name="Sun H."/>
            <person name="Tunlid A."/>
            <person name="Henrissat B."/>
            <person name="Grigoriev I.V."/>
            <person name="Hibbett D.S."/>
            <person name="Martin F."/>
            <person name="Nordberg H.P."/>
            <person name="Cantor M.N."/>
            <person name="Hua S.X."/>
        </authorList>
    </citation>
    <scope>NUCLEOTIDE SEQUENCE [LARGE SCALE GENOMIC DNA]</scope>
    <source>
        <strain evidence="4 5">Zn</strain>
    </source>
</reference>
<dbReference type="PANTHER" id="PTHR10039">
    <property type="entry name" value="AMELOGENIN"/>
    <property type="match status" value="1"/>
</dbReference>
<dbReference type="Pfam" id="PF25053">
    <property type="entry name" value="DUF7791"/>
    <property type="match status" value="1"/>
</dbReference>
<dbReference type="InterPro" id="IPR056884">
    <property type="entry name" value="NPHP3-like_N"/>
</dbReference>
<dbReference type="EMBL" id="KN832870">
    <property type="protein sequence ID" value="KIN08827.1"/>
    <property type="molecule type" value="Genomic_DNA"/>
</dbReference>
<protein>
    <recommendedName>
        <fullName evidence="6">NACHT domain-containing protein</fullName>
    </recommendedName>
</protein>
<dbReference type="Pfam" id="PF24883">
    <property type="entry name" value="NPHP3_N"/>
    <property type="match status" value="1"/>
</dbReference>
<gene>
    <name evidence="4" type="ORF">OIDMADRAFT_175536</name>
</gene>
<evidence type="ECO:0000256" key="1">
    <source>
        <dbReference type="ARBA" id="ARBA00022737"/>
    </source>
</evidence>
<evidence type="ECO:0008006" key="6">
    <source>
        <dbReference type="Google" id="ProtNLM"/>
    </source>
</evidence>